<accession>G3GIL7</accession>
<reference evidence="1" key="1">
    <citation type="journal article" date="2011" name="Nat. Commun.">
        <title>Mesozoic retroposons reveal parrots as the closest living relatives of passerine birds.</title>
        <authorList>
            <person name="Suh A."/>
            <person name="Paus M."/>
            <person name="Kiefmann M."/>
            <person name="Churakov G."/>
            <person name="Franke F.A."/>
            <person name="Brosius J."/>
            <person name="Kriegs J.O."/>
            <person name="Schmitz J."/>
        </authorList>
    </citation>
    <scope>NUCLEOTIDE SEQUENCE</scope>
</reference>
<feature type="non-terminal residue" evidence="1">
    <location>
        <position position="36"/>
    </location>
</feature>
<sequence>RELKDSFEQKKKHGEALQAELKTALLEKAELENKLQ</sequence>
<dbReference type="AlphaFoldDB" id="G3GIL7"/>
<protein>
    <submittedName>
        <fullName evidence="1">Early endosome antigen 1</fullName>
    </submittedName>
</protein>
<gene>
    <name evidence="1" type="primary">EEA1</name>
</gene>
<organism evidence="1">
    <name type="scientific">Chrysolampis mosquitus</name>
    <name type="common">Ruby-topaz hummingbird</name>
    <name type="synonym">Trochilus mosquitus</name>
    <dbReference type="NCBI Taxonomy" id="472795"/>
    <lineage>
        <taxon>Eukaryota</taxon>
        <taxon>Metazoa</taxon>
        <taxon>Chordata</taxon>
        <taxon>Craniata</taxon>
        <taxon>Vertebrata</taxon>
        <taxon>Euteleostomi</taxon>
        <taxon>Archelosauria</taxon>
        <taxon>Archosauria</taxon>
        <taxon>Dinosauria</taxon>
        <taxon>Saurischia</taxon>
        <taxon>Theropoda</taxon>
        <taxon>Coelurosauria</taxon>
        <taxon>Aves</taxon>
        <taxon>Neognathae</taxon>
        <taxon>Neoaves</taxon>
        <taxon>Strisores</taxon>
        <taxon>Apodiformes</taxon>
        <taxon>Trochilidae</taxon>
        <taxon>Chrysolampis</taxon>
    </lineage>
</organism>
<feature type="non-terminal residue" evidence="1">
    <location>
        <position position="1"/>
    </location>
</feature>
<proteinExistence type="predicted"/>
<name>G3GIL7_CHRMS</name>
<dbReference type="EMBL" id="JF916351">
    <property type="protein sequence ID" value="AEN79334.1"/>
    <property type="molecule type" value="Genomic_DNA"/>
</dbReference>
<evidence type="ECO:0000313" key="1">
    <source>
        <dbReference type="EMBL" id="AEN79334.1"/>
    </source>
</evidence>